<dbReference type="PANTHER" id="PTHR46077:SF3">
    <property type="entry name" value="TOPOISOMERASE I BINDING, ARGININE_SERINE-RICH LIKE"/>
    <property type="match status" value="1"/>
</dbReference>
<dbReference type="PANTHER" id="PTHR46077">
    <property type="entry name" value="E3 UBIQUITIN-PROTEIN LIGASE TOPORS"/>
    <property type="match status" value="1"/>
</dbReference>
<feature type="domain" description="Topors PWI-like" evidence="5">
    <location>
        <begin position="170"/>
        <end position="241"/>
    </location>
</feature>
<evidence type="ECO:0000256" key="3">
    <source>
        <dbReference type="ARBA" id="ARBA00022679"/>
    </source>
</evidence>
<dbReference type="Proteomes" id="UP000694923">
    <property type="component" value="Unplaced"/>
</dbReference>
<evidence type="ECO:0000313" key="7">
    <source>
        <dbReference type="RefSeq" id="XP_008592351.1"/>
    </source>
</evidence>
<sequence>MPLDLSSDCECPNCLEGAQDESDWDPSSKKSGNGSLYSRSRKKSVPSFSEQCFTSQCCSTRPESDNKEDVMFLSSEEESCVGSSQNNHLSLSPEDIRRKIRPLRELTIQELLREFGDSGKFQPSSMSVGHFRDQVVMKFRRALYYSGIWVTHVQGYRLKKHFSANYFKRNPDCLHRLVPWLKRELTVVYGDYGYTVKNILATILQHMTEYDLDSESFIHLLEPYLLQHTHHFLHEFMSFVHSPYNMETYDQRAIYQCPTASSWGKKSIVSAPVLSLPKDHALLRSQHDTEQFENTQDQWDNEEMPLSGLKQFPESNSSSKKSKIPPAHHKTATKIHVGIKDRPESGDHKGTISTNNMLQNWATPREKGSGLLNSKKKVQEKETEGIKLLPDHIQDLRKSGTMARAFSTPAISNLVQPWNYNLRERRVLSLGQQTNFQKKVEKNKYSDSSSKIFQKLPRESSLISWKSRKREPSRSCISEYTLSPKRDGRKLCSFRKKRMKCKQSSQFVEVGSHTSRRIQRRSRSITHRSKSWCVGHRKRSVSRESSNLSLRGSHRNEHFTHNIFCEPSRENNVHGNQSDYLRASSTTVQKTKLSSATLKCPSKSEGVSQAGSICYSPTFLQTETVTVPHAYRLRNTDPQVNRR</sequence>
<dbReference type="EC" id="2.3.2.27" evidence="2"/>
<dbReference type="InterPro" id="IPR058745">
    <property type="entry name" value="PWI_Topors"/>
</dbReference>
<evidence type="ECO:0000256" key="2">
    <source>
        <dbReference type="ARBA" id="ARBA00012483"/>
    </source>
</evidence>
<feature type="region of interest" description="Disordered" evidence="4">
    <location>
        <begin position="17"/>
        <end position="45"/>
    </location>
</feature>
<feature type="region of interest" description="Disordered" evidence="4">
    <location>
        <begin position="307"/>
        <end position="331"/>
    </location>
</feature>
<evidence type="ECO:0000313" key="6">
    <source>
        <dbReference type="Proteomes" id="UP000694923"/>
    </source>
</evidence>
<feature type="compositionally biased region" description="Polar residues" evidence="4">
    <location>
        <begin position="29"/>
        <end position="38"/>
    </location>
</feature>
<keyword evidence="6" id="KW-1185">Reference proteome</keyword>
<feature type="compositionally biased region" description="Basic residues" evidence="4">
    <location>
        <begin position="320"/>
        <end position="331"/>
    </location>
</feature>
<evidence type="ECO:0000259" key="5">
    <source>
        <dbReference type="Pfam" id="PF26084"/>
    </source>
</evidence>
<gene>
    <name evidence="7" type="primary">LOC103609856</name>
</gene>
<reference evidence="7" key="1">
    <citation type="submission" date="2025-08" db="UniProtKB">
        <authorList>
            <consortium name="RefSeq"/>
        </authorList>
    </citation>
    <scope>IDENTIFICATION</scope>
</reference>
<evidence type="ECO:0000256" key="1">
    <source>
        <dbReference type="ARBA" id="ARBA00000900"/>
    </source>
</evidence>
<proteinExistence type="predicted"/>
<accession>A0ABM0SHL0</accession>
<dbReference type="RefSeq" id="XP_008592351.1">
    <property type="nucleotide sequence ID" value="XM_008594129.1"/>
</dbReference>
<keyword evidence="3" id="KW-0808">Transferase</keyword>
<protein>
    <recommendedName>
        <fullName evidence="2">RING-type E3 ubiquitin transferase</fullName>
        <ecNumber evidence="2">2.3.2.27</ecNumber>
    </recommendedName>
</protein>
<organism evidence="6 7">
    <name type="scientific">Galeopterus variegatus</name>
    <name type="common">Malayan flying lemur</name>
    <name type="synonym">Cynocephalus variegatus</name>
    <dbReference type="NCBI Taxonomy" id="482537"/>
    <lineage>
        <taxon>Eukaryota</taxon>
        <taxon>Metazoa</taxon>
        <taxon>Chordata</taxon>
        <taxon>Craniata</taxon>
        <taxon>Vertebrata</taxon>
        <taxon>Euteleostomi</taxon>
        <taxon>Mammalia</taxon>
        <taxon>Eutheria</taxon>
        <taxon>Euarchontoglires</taxon>
        <taxon>Dermoptera</taxon>
        <taxon>Cynocephalidae</taxon>
        <taxon>Galeopterus</taxon>
    </lineage>
</organism>
<name>A0ABM0SHL0_GALVR</name>
<evidence type="ECO:0000256" key="4">
    <source>
        <dbReference type="SAM" id="MobiDB-lite"/>
    </source>
</evidence>
<dbReference type="GeneID" id="103609856"/>
<dbReference type="Pfam" id="PF26084">
    <property type="entry name" value="PWI_Topors"/>
    <property type="match status" value="1"/>
</dbReference>
<comment type="catalytic activity">
    <reaction evidence="1">
        <text>S-ubiquitinyl-[E2 ubiquitin-conjugating enzyme]-L-cysteine + [acceptor protein]-L-lysine = [E2 ubiquitin-conjugating enzyme]-L-cysteine + N(6)-ubiquitinyl-[acceptor protein]-L-lysine.</text>
        <dbReference type="EC" id="2.3.2.27"/>
    </reaction>
</comment>